<dbReference type="InterPro" id="IPR036412">
    <property type="entry name" value="HAD-like_sf"/>
</dbReference>
<dbReference type="PANTHER" id="PTHR43434">
    <property type="entry name" value="PHOSPHOGLYCOLATE PHOSPHATASE"/>
    <property type="match status" value="1"/>
</dbReference>
<reference evidence="1 2" key="1">
    <citation type="submission" date="2020-12" db="EMBL/GenBank/DDBJ databases">
        <title>WGS of Thermoactinomyces spp.</title>
        <authorList>
            <person name="Cheng K."/>
        </authorList>
    </citation>
    <scope>NUCLEOTIDE SEQUENCE [LARGE SCALE GENOMIC DNA]</scope>
    <source>
        <strain evidence="2">CICC 10650\ACCC 41061</strain>
    </source>
</reference>
<accession>A0ABS0QJK0</accession>
<name>A0ABS0QJK0_THEVU</name>
<dbReference type="Gene3D" id="1.10.150.240">
    <property type="entry name" value="Putative phosphatase, domain 2"/>
    <property type="match status" value="1"/>
</dbReference>
<dbReference type="Proteomes" id="UP000641910">
    <property type="component" value="Unassembled WGS sequence"/>
</dbReference>
<comment type="caution">
    <text evidence="1">The sequence shown here is derived from an EMBL/GenBank/DDBJ whole genome shotgun (WGS) entry which is preliminary data.</text>
</comment>
<dbReference type="SUPFAM" id="SSF56784">
    <property type="entry name" value="HAD-like"/>
    <property type="match status" value="1"/>
</dbReference>
<dbReference type="RefSeq" id="WP_049720816.1">
    <property type="nucleotide sequence ID" value="NZ_CP036487.1"/>
</dbReference>
<dbReference type="Gene3D" id="3.40.50.1000">
    <property type="entry name" value="HAD superfamily/HAD-like"/>
    <property type="match status" value="1"/>
</dbReference>
<dbReference type="PANTHER" id="PTHR43434:SF1">
    <property type="entry name" value="PHOSPHOGLYCOLATE PHOSPHATASE"/>
    <property type="match status" value="1"/>
</dbReference>
<sequence>MKAIIFDLDGTLFQTEKVAVPAFQETFRHLQTTGKFQGDIPDEEKIQSVFGMTHQELWEVLLPGADSALKEKADRFMLQKELELFRQGKGEIFPGVRETLMQFYEDGWPLFVASNGAGDYVRTALETKGLISLFKGIYTAGEYQTADKSDLVRILKNDYGVTDGLMVGDRSSDIKAGKENQLFSVGCRYTGYPCFGQENELDEADAIIHSFPELKQVVEATKK</sequence>
<gene>
    <name evidence="1" type="ORF">I8U22_11205</name>
</gene>
<dbReference type="InterPro" id="IPR050155">
    <property type="entry name" value="HAD-like_hydrolase_sf"/>
</dbReference>
<dbReference type="InterPro" id="IPR023198">
    <property type="entry name" value="PGP-like_dom2"/>
</dbReference>
<proteinExistence type="predicted"/>
<evidence type="ECO:0000313" key="1">
    <source>
        <dbReference type="EMBL" id="MBH8589375.1"/>
    </source>
</evidence>
<evidence type="ECO:0000313" key="2">
    <source>
        <dbReference type="Proteomes" id="UP000641910"/>
    </source>
</evidence>
<dbReference type="EMBL" id="JAECVU010000007">
    <property type="protein sequence ID" value="MBH8589375.1"/>
    <property type="molecule type" value="Genomic_DNA"/>
</dbReference>
<dbReference type="SFLD" id="SFLDG01129">
    <property type="entry name" value="C1.5:_HAD__Beta-PGM__Phosphata"/>
    <property type="match status" value="1"/>
</dbReference>
<dbReference type="Pfam" id="PF13419">
    <property type="entry name" value="HAD_2"/>
    <property type="match status" value="1"/>
</dbReference>
<keyword evidence="2" id="KW-1185">Reference proteome</keyword>
<dbReference type="InterPro" id="IPR023214">
    <property type="entry name" value="HAD_sf"/>
</dbReference>
<dbReference type="InterPro" id="IPR041492">
    <property type="entry name" value="HAD_2"/>
</dbReference>
<organism evidence="1 2">
    <name type="scientific">Thermoactinomyces vulgaris</name>
    <dbReference type="NCBI Taxonomy" id="2026"/>
    <lineage>
        <taxon>Bacteria</taxon>
        <taxon>Bacillati</taxon>
        <taxon>Bacillota</taxon>
        <taxon>Bacilli</taxon>
        <taxon>Bacillales</taxon>
        <taxon>Thermoactinomycetaceae</taxon>
        <taxon>Thermoactinomyces</taxon>
    </lineage>
</organism>
<dbReference type="SFLD" id="SFLDS00003">
    <property type="entry name" value="Haloacid_Dehalogenase"/>
    <property type="match status" value="1"/>
</dbReference>
<protein>
    <submittedName>
        <fullName evidence="1">HAD hydrolase-like protein</fullName>
    </submittedName>
</protein>